<reference evidence="2" key="3">
    <citation type="submission" date="2019-09" db="EMBL/GenBank/DDBJ databases">
        <title>Co-occurence of chitin degradation, pigmentation and bioactivity in marine Pseudoalteromonas.</title>
        <authorList>
            <person name="Sonnenschein E.C."/>
            <person name="Bech P.K."/>
        </authorList>
    </citation>
    <scope>NUCLEOTIDE SEQUENCE</scope>
    <source>
        <strain evidence="2">S2231</strain>
        <strain evidence="1 3">S2233</strain>
    </source>
</reference>
<name>A0A5S3XNZ3_9GAMM</name>
<dbReference type="SUPFAM" id="SSF51735">
    <property type="entry name" value="NAD(P)-binding Rossmann-fold domains"/>
    <property type="match status" value="1"/>
</dbReference>
<dbReference type="GO" id="GO:0016616">
    <property type="term" value="F:oxidoreductase activity, acting on the CH-OH group of donors, NAD or NADP as acceptor"/>
    <property type="evidence" value="ECO:0007669"/>
    <property type="project" value="TreeGrafter"/>
</dbReference>
<dbReference type="OrthoDB" id="9775296at2"/>
<dbReference type="InterPro" id="IPR052184">
    <property type="entry name" value="SDR_enzymes"/>
</dbReference>
<dbReference type="InterPro" id="IPR002347">
    <property type="entry name" value="SDR_fam"/>
</dbReference>
<dbReference type="AlphaFoldDB" id="A0A5S3XNZ3"/>
<dbReference type="InterPro" id="IPR036291">
    <property type="entry name" value="NAD(P)-bd_dom_sf"/>
</dbReference>
<proteinExistence type="predicted"/>
<dbReference type="EMBL" id="PNCL01000073">
    <property type="protein sequence ID" value="TMP57162.1"/>
    <property type="molecule type" value="Genomic_DNA"/>
</dbReference>
<sequence length="243" mass="26763">MANVLITGVSEGIGFALAMRHLTMGDRVVGLARRYPKALEKYENFTFISCDFKERIQVNSVLESSLLIWQEEGFSTVYLNAGMSGEAPKLALNTSFEDVNEVLLVNALVNKALLDWLLSCASKPSVVVVSASIAGQRYRAGMLAYSMSKAALEALCGVYAQEHKDVFFAVLGMCNVFTNLSENIINHPNVNDFEAHVQLRNRFNDDGYAVSAEQRADDVINIVNRRTSLLTSGVFSEVRALLP</sequence>
<accession>A0A5S3XNZ3</accession>
<dbReference type="RefSeq" id="WP_138598490.1">
    <property type="nucleotide sequence ID" value="NZ_PNCK01000100.1"/>
</dbReference>
<organism evidence="2 4">
    <name type="scientific">Pseudoalteromonas citrea</name>
    <dbReference type="NCBI Taxonomy" id="43655"/>
    <lineage>
        <taxon>Bacteria</taxon>
        <taxon>Pseudomonadati</taxon>
        <taxon>Pseudomonadota</taxon>
        <taxon>Gammaproteobacteria</taxon>
        <taxon>Alteromonadales</taxon>
        <taxon>Pseudoalteromonadaceae</taxon>
        <taxon>Pseudoalteromonas</taxon>
    </lineage>
</organism>
<evidence type="ECO:0000313" key="2">
    <source>
        <dbReference type="EMBL" id="TMP57162.1"/>
    </source>
</evidence>
<dbReference type="Proteomes" id="UP000305730">
    <property type="component" value="Unassembled WGS sequence"/>
</dbReference>
<dbReference type="CDD" id="cd05233">
    <property type="entry name" value="SDR_c"/>
    <property type="match status" value="1"/>
</dbReference>
<dbReference type="PROSITE" id="PS00061">
    <property type="entry name" value="ADH_SHORT"/>
    <property type="match status" value="1"/>
</dbReference>
<dbReference type="Pfam" id="PF00106">
    <property type="entry name" value="adh_short"/>
    <property type="match status" value="1"/>
</dbReference>
<reference evidence="4" key="2">
    <citation type="submission" date="2019-06" db="EMBL/GenBank/DDBJ databases">
        <title>Co-occurence of chitin degradation, pigmentation and bioactivity in marine Pseudoalteromonas.</title>
        <authorList>
            <person name="Sonnenschein E.C."/>
            <person name="Bech P.K."/>
        </authorList>
    </citation>
    <scope>NUCLEOTIDE SEQUENCE [LARGE SCALE GENOMIC DNA]</scope>
    <source>
        <strain evidence="4">S2231</strain>
    </source>
</reference>
<gene>
    <name evidence="2" type="ORF">CWB96_13880</name>
    <name evidence="1" type="ORF">CWB97_20805</name>
</gene>
<dbReference type="EMBL" id="PNCK01000100">
    <property type="protein sequence ID" value="TMP39173.1"/>
    <property type="molecule type" value="Genomic_DNA"/>
</dbReference>
<dbReference type="Proteomes" id="UP000307706">
    <property type="component" value="Unassembled WGS sequence"/>
</dbReference>
<dbReference type="InterPro" id="IPR020904">
    <property type="entry name" value="Sc_DH/Rdtase_CS"/>
</dbReference>
<evidence type="ECO:0000313" key="3">
    <source>
        <dbReference type="Proteomes" id="UP000305730"/>
    </source>
</evidence>
<evidence type="ECO:0000313" key="1">
    <source>
        <dbReference type="EMBL" id="TMP39173.1"/>
    </source>
</evidence>
<evidence type="ECO:0000313" key="4">
    <source>
        <dbReference type="Proteomes" id="UP000307706"/>
    </source>
</evidence>
<keyword evidence="3" id="KW-1185">Reference proteome</keyword>
<dbReference type="PANTHER" id="PTHR45458:SF1">
    <property type="entry name" value="SHORT CHAIN DEHYDROGENASE"/>
    <property type="match status" value="1"/>
</dbReference>
<dbReference type="PRINTS" id="PR00081">
    <property type="entry name" value="GDHRDH"/>
</dbReference>
<dbReference type="Gene3D" id="3.40.50.720">
    <property type="entry name" value="NAD(P)-binding Rossmann-like Domain"/>
    <property type="match status" value="1"/>
</dbReference>
<comment type="caution">
    <text evidence="2">The sequence shown here is derived from an EMBL/GenBank/DDBJ whole genome shotgun (WGS) entry which is preliminary data.</text>
</comment>
<reference evidence="2 4" key="1">
    <citation type="submission" date="2017-12" db="EMBL/GenBank/DDBJ databases">
        <authorList>
            <person name="Paulsen S."/>
            <person name="Gram L.K."/>
        </authorList>
    </citation>
    <scope>NUCLEOTIDE SEQUENCE [LARGE SCALE GENOMIC DNA]</scope>
    <source>
        <strain evidence="2 4">S2231</strain>
        <strain evidence="1">S2233</strain>
    </source>
</reference>
<dbReference type="PANTHER" id="PTHR45458">
    <property type="entry name" value="SHORT-CHAIN DEHYDROGENASE/REDUCTASE SDR"/>
    <property type="match status" value="1"/>
</dbReference>
<protein>
    <submittedName>
        <fullName evidence="2">Short-chain dehydrogenase</fullName>
    </submittedName>
</protein>